<dbReference type="InterPro" id="IPR013785">
    <property type="entry name" value="Aldolase_TIM"/>
</dbReference>
<evidence type="ECO:0000256" key="12">
    <source>
        <dbReference type="HAMAP-Rule" id="MF_01849"/>
    </source>
</evidence>
<dbReference type="InterPro" id="IPR004383">
    <property type="entry name" value="rRNA_lsu_MTrfase_RlmN/Cfr"/>
</dbReference>
<evidence type="ECO:0000313" key="15">
    <source>
        <dbReference type="EMBL" id="QTX33301.1"/>
    </source>
</evidence>
<feature type="binding site" evidence="12">
    <location>
        <position position="119"/>
    </location>
    <ligand>
        <name>[4Fe-4S] cluster</name>
        <dbReference type="ChEBI" id="CHEBI:49883"/>
        <note>4Fe-4S-S-AdoMet</note>
    </ligand>
</feature>
<keyword evidence="5 12" id="KW-0489">Methyltransferase</keyword>
<dbReference type="InterPro" id="IPR048641">
    <property type="entry name" value="RlmN_N"/>
</dbReference>
<dbReference type="Pfam" id="PF21016">
    <property type="entry name" value="RlmN_N"/>
    <property type="match status" value="1"/>
</dbReference>
<dbReference type="HAMAP" id="MF_01849">
    <property type="entry name" value="RNA_methyltr_RlmN"/>
    <property type="match status" value="1"/>
</dbReference>
<feature type="binding site" evidence="12">
    <location>
        <position position="293"/>
    </location>
    <ligand>
        <name>S-adenosyl-L-methionine</name>
        <dbReference type="ChEBI" id="CHEBI:59789"/>
    </ligand>
</feature>
<dbReference type="RefSeq" id="WP_274374580.1">
    <property type="nucleotide sequence ID" value="NZ_CP072943.1"/>
</dbReference>
<dbReference type="PANTHER" id="PTHR30544:SF5">
    <property type="entry name" value="RADICAL SAM CORE DOMAIN-CONTAINING PROTEIN"/>
    <property type="match status" value="1"/>
</dbReference>
<accession>A0A9Q7AAR5</accession>
<dbReference type="InterPro" id="IPR058240">
    <property type="entry name" value="rSAM_sf"/>
</dbReference>
<dbReference type="KEGG" id="aram:KAR29_05310"/>
<evidence type="ECO:0000256" key="9">
    <source>
        <dbReference type="ARBA" id="ARBA00022723"/>
    </source>
</evidence>
<feature type="binding site" evidence="12">
    <location>
        <position position="115"/>
    </location>
    <ligand>
        <name>[4Fe-4S] cluster</name>
        <dbReference type="ChEBI" id="CHEBI:49883"/>
        <note>4Fe-4S-S-AdoMet</note>
    </ligand>
</feature>
<evidence type="ECO:0000313" key="16">
    <source>
        <dbReference type="Proteomes" id="UP000671879"/>
    </source>
</evidence>
<dbReference type="EMBL" id="CP072943">
    <property type="protein sequence ID" value="QTX33301.1"/>
    <property type="molecule type" value="Genomic_DNA"/>
</dbReference>
<comment type="miscellaneous">
    <text evidence="12">Reaction proceeds by a ping-pong mechanism involving intermediate methylation of a conserved cysteine residue.</text>
</comment>
<dbReference type="NCBIfam" id="TIGR00048">
    <property type="entry name" value="rRNA_mod_RlmN"/>
    <property type="match status" value="1"/>
</dbReference>
<feature type="domain" description="Radical SAM core" evidence="14">
    <location>
        <begin position="101"/>
        <end position="331"/>
    </location>
</feature>
<keyword evidence="7 12" id="KW-0949">S-adenosyl-L-methionine</keyword>
<evidence type="ECO:0000256" key="4">
    <source>
        <dbReference type="ARBA" id="ARBA00022552"/>
    </source>
</evidence>
<evidence type="ECO:0000256" key="10">
    <source>
        <dbReference type="ARBA" id="ARBA00023004"/>
    </source>
</evidence>
<comment type="catalytic activity">
    <reaction evidence="12">
        <text>adenosine(37) in tRNA + 2 reduced [2Fe-2S]-[ferredoxin] + 2 S-adenosyl-L-methionine = 2-methyladenosine(37) in tRNA + 5'-deoxyadenosine + L-methionine + 2 oxidized [2Fe-2S]-[ferredoxin] + S-adenosyl-L-homocysteine</text>
        <dbReference type="Rhea" id="RHEA:43332"/>
        <dbReference type="Rhea" id="RHEA-COMP:10000"/>
        <dbReference type="Rhea" id="RHEA-COMP:10001"/>
        <dbReference type="Rhea" id="RHEA-COMP:10162"/>
        <dbReference type="Rhea" id="RHEA-COMP:10485"/>
        <dbReference type="ChEBI" id="CHEBI:17319"/>
        <dbReference type="ChEBI" id="CHEBI:33737"/>
        <dbReference type="ChEBI" id="CHEBI:33738"/>
        <dbReference type="ChEBI" id="CHEBI:57844"/>
        <dbReference type="ChEBI" id="CHEBI:57856"/>
        <dbReference type="ChEBI" id="CHEBI:59789"/>
        <dbReference type="ChEBI" id="CHEBI:74411"/>
        <dbReference type="ChEBI" id="CHEBI:74497"/>
        <dbReference type="EC" id="2.1.1.192"/>
    </reaction>
</comment>
<evidence type="ECO:0000256" key="2">
    <source>
        <dbReference type="ARBA" id="ARBA00022485"/>
    </source>
</evidence>
<dbReference type="PROSITE" id="PS51918">
    <property type="entry name" value="RADICAL_SAM"/>
    <property type="match status" value="1"/>
</dbReference>
<dbReference type="SFLD" id="SFLDS00029">
    <property type="entry name" value="Radical_SAM"/>
    <property type="match status" value="1"/>
</dbReference>
<feature type="binding site" evidence="12">
    <location>
        <position position="194"/>
    </location>
    <ligand>
        <name>S-adenosyl-L-methionine</name>
        <dbReference type="ChEBI" id="CHEBI:59789"/>
    </ligand>
</feature>
<dbReference type="InterPro" id="IPR027492">
    <property type="entry name" value="RNA_MTrfase_RlmN"/>
</dbReference>
<dbReference type="GO" id="GO:0070475">
    <property type="term" value="P:rRNA base methylation"/>
    <property type="evidence" value="ECO:0007669"/>
    <property type="project" value="UniProtKB-UniRule"/>
</dbReference>
<evidence type="ECO:0000256" key="8">
    <source>
        <dbReference type="ARBA" id="ARBA00022694"/>
    </source>
</evidence>
<sequence length="677" mass="77988">MGSVIKGLDMDYEELRLVFEERLGEPRFRVDQVGAWVYRRRIFDVSQMTDLSIPLRERLALEIDFTPPRLSRDVTSERDGTKKFLWRLDDGETVESVLLVHDNRQTACLSTQVGCPLSCTFCATGQGGFVRDLSAGEIVGQLLAMEAHLGRDIANVVFMGMGEPLLNVDALLKAIAILNHTKLRAMSIRRFTVSTAGIVPAIRRLAQEAPGVGLSVSLHAPTDGLRSRLMPVDKRYPLGALMAALSDYQERTGNRISFEYLLMADVNDSLSHARDLAALLSGMKAYVNLIPFNAVEGADFKRSSRARVQGFKEELQSLGVEVETRAEKGSDIDAACGQLRRREAGETYQGRPASDRPRSDGPRRDDRPRSDGPRRDDRPRSDAPRRDDRPRSDAPRRDDRPRYDGPRRDDRPRYDGPRRDDRPRYDGPRRDDRPRSDAPRRDDRPRYDGPRRDDRPRSDAPRRDDRPRSDAPRRDDRPRSDAPRRDDRPRSDAPRRDDRPRSDGPRRDDRPRSDAPRRDDRPRYDGPRRDDRPRSDAPRRDDRPRYDGPRRDDRPRSDGPRRDDRPRYDGPRRDDRPRSDAPRRDDRPRSDAPRRDDRPRSDAPRRDDRPRSDGPRRDDRPRSDAPRRDDRPRSDAPRRDDRPRSDGSRPERAFAFSRFADKKGRGRPRGGSKPPVK</sequence>
<dbReference type="Pfam" id="PF04055">
    <property type="entry name" value="Radical_SAM"/>
    <property type="match status" value="1"/>
</dbReference>
<keyword evidence="6 12" id="KW-0808">Transferase</keyword>
<dbReference type="InterPro" id="IPR007197">
    <property type="entry name" value="rSAM"/>
</dbReference>
<keyword evidence="9 12" id="KW-0479">Metal-binding</keyword>
<dbReference type="Proteomes" id="UP000671879">
    <property type="component" value="Chromosome"/>
</dbReference>
<organism evidence="15 16">
    <name type="scientific">Aminithiophilus ramosus</name>
    <dbReference type="NCBI Taxonomy" id="3029084"/>
    <lineage>
        <taxon>Bacteria</taxon>
        <taxon>Thermotogati</taxon>
        <taxon>Synergistota</taxon>
        <taxon>Synergistia</taxon>
        <taxon>Synergistales</taxon>
        <taxon>Aminithiophilaceae</taxon>
        <taxon>Aminithiophilus</taxon>
    </lineage>
</organism>
<comment type="caution">
    <text evidence="12">Lacks conserved residue(s) required for the propagation of feature annotation.</text>
</comment>
<dbReference type="GO" id="GO:0046872">
    <property type="term" value="F:metal ion binding"/>
    <property type="evidence" value="ECO:0007669"/>
    <property type="project" value="UniProtKB-KW"/>
</dbReference>
<feature type="active site" description="S-methylcysteine intermediate" evidence="12">
    <location>
        <position position="336"/>
    </location>
</feature>
<feature type="binding site" evidence="12">
    <location>
        <position position="122"/>
    </location>
    <ligand>
        <name>[4Fe-4S] cluster</name>
        <dbReference type="ChEBI" id="CHEBI:49883"/>
        <note>4Fe-4S-S-AdoMet</note>
    </ligand>
</feature>
<comment type="catalytic activity">
    <reaction evidence="12">
        <text>adenosine(2503) in 23S rRNA + 2 reduced [2Fe-2S]-[ferredoxin] + 2 S-adenosyl-L-methionine = 2-methyladenosine(2503) in 23S rRNA + 5'-deoxyadenosine + L-methionine + 2 oxidized [2Fe-2S]-[ferredoxin] + S-adenosyl-L-homocysteine</text>
        <dbReference type="Rhea" id="RHEA:42916"/>
        <dbReference type="Rhea" id="RHEA-COMP:10000"/>
        <dbReference type="Rhea" id="RHEA-COMP:10001"/>
        <dbReference type="Rhea" id="RHEA-COMP:10152"/>
        <dbReference type="Rhea" id="RHEA-COMP:10282"/>
        <dbReference type="ChEBI" id="CHEBI:17319"/>
        <dbReference type="ChEBI" id="CHEBI:33737"/>
        <dbReference type="ChEBI" id="CHEBI:33738"/>
        <dbReference type="ChEBI" id="CHEBI:57844"/>
        <dbReference type="ChEBI" id="CHEBI:57856"/>
        <dbReference type="ChEBI" id="CHEBI:59789"/>
        <dbReference type="ChEBI" id="CHEBI:74411"/>
        <dbReference type="ChEBI" id="CHEBI:74497"/>
        <dbReference type="EC" id="2.1.1.192"/>
    </reaction>
</comment>
<evidence type="ECO:0000256" key="11">
    <source>
        <dbReference type="ARBA" id="ARBA00023014"/>
    </source>
</evidence>
<dbReference type="GO" id="GO:0005737">
    <property type="term" value="C:cytoplasm"/>
    <property type="evidence" value="ECO:0007669"/>
    <property type="project" value="UniProtKB-SubCell"/>
</dbReference>
<keyword evidence="12" id="KW-1015">Disulfide bond</keyword>
<comment type="subcellular location">
    <subcellularLocation>
        <location evidence="1 12">Cytoplasm</location>
    </subcellularLocation>
</comment>
<keyword evidence="3 12" id="KW-0963">Cytoplasm</keyword>
<dbReference type="EC" id="2.1.1.192" evidence="12"/>
<gene>
    <name evidence="12 15" type="primary">rlmN</name>
    <name evidence="15" type="ORF">KAR29_05310</name>
</gene>
<evidence type="ECO:0000256" key="3">
    <source>
        <dbReference type="ARBA" id="ARBA00022490"/>
    </source>
</evidence>
<dbReference type="GO" id="GO:0000049">
    <property type="term" value="F:tRNA binding"/>
    <property type="evidence" value="ECO:0007669"/>
    <property type="project" value="UniProtKB-UniRule"/>
</dbReference>
<feature type="binding site" evidence="12">
    <location>
        <begin position="217"/>
        <end position="219"/>
    </location>
    <ligand>
        <name>S-adenosyl-L-methionine</name>
        <dbReference type="ChEBI" id="CHEBI:59789"/>
    </ligand>
</feature>
<dbReference type="SUPFAM" id="SSF102114">
    <property type="entry name" value="Radical SAM enzymes"/>
    <property type="match status" value="1"/>
</dbReference>
<evidence type="ECO:0000256" key="7">
    <source>
        <dbReference type="ARBA" id="ARBA00022691"/>
    </source>
</evidence>
<feature type="active site" description="Proton acceptor" evidence="12">
    <location>
        <position position="95"/>
    </location>
</feature>
<comment type="similarity">
    <text evidence="12">Belongs to the radical SAM superfamily. RlmN family.</text>
</comment>
<dbReference type="Gene3D" id="3.20.20.70">
    <property type="entry name" value="Aldolase class I"/>
    <property type="match status" value="1"/>
</dbReference>
<comment type="cofactor">
    <cofactor evidence="12">
        <name>[4Fe-4S] cluster</name>
        <dbReference type="ChEBI" id="CHEBI:49883"/>
    </cofactor>
    <text evidence="12">Binds 1 [4Fe-4S] cluster. The cluster is coordinated with 3 cysteines and an exchangeable S-adenosyl-L-methionine.</text>
</comment>
<dbReference type="GO" id="GO:0019843">
    <property type="term" value="F:rRNA binding"/>
    <property type="evidence" value="ECO:0007669"/>
    <property type="project" value="UniProtKB-UniRule"/>
</dbReference>
<evidence type="ECO:0000256" key="6">
    <source>
        <dbReference type="ARBA" id="ARBA00022679"/>
    </source>
</evidence>
<keyword evidence="11 12" id="KW-0411">Iron-sulfur</keyword>
<evidence type="ECO:0000256" key="13">
    <source>
        <dbReference type="SAM" id="MobiDB-lite"/>
    </source>
</evidence>
<dbReference type="SFLD" id="SFLDF00275">
    <property type="entry name" value="adenosine_C2_methyltransferase"/>
    <property type="match status" value="1"/>
</dbReference>
<proteinExistence type="inferred from homology"/>
<keyword evidence="2 12" id="KW-0004">4Fe-4S</keyword>
<feature type="compositionally biased region" description="Basic and acidic residues" evidence="13">
    <location>
        <begin position="353"/>
        <end position="652"/>
    </location>
</feature>
<dbReference type="FunFam" id="3.20.20.70:FF:000014">
    <property type="entry name" value="Probable dual-specificity RNA methyltransferase RlmN"/>
    <property type="match status" value="1"/>
</dbReference>
<name>A0A9Q7AAR5_9BACT</name>
<protein>
    <recommendedName>
        <fullName evidence="12">Probable dual-specificity RNA methyltransferase RlmN</fullName>
        <ecNumber evidence="12">2.1.1.192</ecNumber>
    </recommendedName>
    <alternativeName>
        <fullName evidence="12">23S rRNA (adenine(2503)-C(2))-methyltransferase</fullName>
    </alternativeName>
    <alternativeName>
        <fullName evidence="12">23S rRNA m2A2503 methyltransferase</fullName>
    </alternativeName>
    <alternativeName>
        <fullName evidence="12">Ribosomal RNA large subunit methyltransferase N</fullName>
    </alternativeName>
    <alternativeName>
        <fullName evidence="12">tRNA (adenine(37)-C(2))-methyltransferase</fullName>
    </alternativeName>
    <alternativeName>
        <fullName evidence="12">tRNA m2A37 methyltransferase</fullName>
    </alternativeName>
</protein>
<dbReference type="GO" id="GO:0070040">
    <property type="term" value="F:rRNA (adenine(2503)-C2-)-methyltransferase activity"/>
    <property type="evidence" value="ECO:0007669"/>
    <property type="project" value="UniProtKB-UniRule"/>
</dbReference>
<feature type="region of interest" description="Disordered" evidence="13">
    <location>
        <begin position="331"/>
        <end position="677"/>
    </location>
</feature>
<dbReference type="Gene3D" id="1.10.150.530">
    <property type="match status" value="1"/>
</dbReference>
<dbReference type="CDD" id="cd01335">
    <property type="entry name" value="Radical_SAM"/>
    <property type="match status" value="1"/>
</dbReference>
<keyword evidence="16" id="KW-1185">Reference proteome</keyword>
<keyword evidence="10 12" id="KW-0408">Iron</keyword>
<feature type="compositionally biased region" description="Basic residues" evidence="13">
    <location>
        <begin position="664"/>
        <end position="677"/>
    </location>
</feature>
<feature type="binding site" evidence="12">
    <location>
        <begin position="162"/>
        <end position="163"/>
    </location>
    <ligand>
        <name>S-adenosyl-L-methionine</name>
        <dbReference type="ChEBI" id="CHEBI:59789"/>
    </ligand>
</feature>
<dbReference type="GO" id="GO:0002935">
    <property type="term" value="F:tRNA (adenine(37)-C2)-methyltransferase activity"/>
    <property type="evidence" value="ECO:0007669"/>
    <property type="project" value="UniProtKB-UniRule"/>
</dbReference>
<dbReference type="PANTHER" id="PTHR30544">
    <property type="entry name" value="23S RRNA METHYLTRANSFERASE"/>
    <property type="match status" value="1"/>
</dbReference>
<dbReference type="AlphaFoldDB" id="A0A9Q7AAR5"/>
<dbReference type="SFLD" id="SFLDG01062">
    <property type="entry name" value="methyltransferase_(Class_A)"/>
    <property type="match status" value="1"/>
</dbReference>
<dbReference type="GO" id="GO:0030488">
    <property type="term" value="P:tRNA methylation"/>
    <property type="evidence" value="ECO:0007669"/>
    <property type="project" value="UniProtKB-UniRule"/>
</dbReference>
<evidence type="ECO:0000256" key="5">
    <source>
        <dbReference type="ARBA" id="ARBA00022603"/>
    </source>
</evidence>
<evidence type="ECO:0000259" key="14">
    <source>
        <dbReference type="PROSITE" id="PS51918"/>
    </source>
</evidence>
<dbReference type="InterPro" id="IPR040072">
    <property type="entry name" value="Methyltransferase_A"/>
</dbReference>
<comment type="function">
    <text evidence="12">Specifically methylates position 2 of adenine 2503 in 23S rRNA and position 2 of adenine 37 in tRNAs.</text>
</comment>
<keyword evidence="4 12" id="KW-0698">rRNA processing</keyword>
<reference evidence="16" key="1">
    <citation type="submission" date="2021-04" db="EMBL/GenBank/DDBJ databases">
        <title>A novel Synergistetes isolate from a pyrite-forming mixed culture.</title>
        <authorList>
            <person name="Bunk B."/>
            <person name="Sproer C."/>
            <person name="Spring S."/>
            <person name="Pester M."/>
        </authorList>
    </citation>
    <scope>NUCLEOTIDE SEQUENCE [LARGE SCALE GENOMIC DNA]</scope>
    <source>
        <strain evidence="16">J.5.4.2-T.3.5.2</strain>
    </source>
</reference>
<evidence type="ECO:0000256" key="1">
    <source>
        <dbReference type="ARBA" id="ARBA00004496"/>
    </source>
</evidence>
<keyword evidence="8 12" id="KW-0819">tRNA processing</keyword>
<dbReference type="GO" id="GO:0051539">
    <property type="term" value="F:4 iron, 4 sulfur cluster binding"/>
    <property type="evidence" value="ECO:0007669"/>
    <property type="project" value="UniProtKB-UniRule"/>
</dbReference>